<evidence type="ECO:0000313" key="2">
    <source>
        <dbReference type="EMBL" id="KAK0579994.1"/>
    </source>
</evidence>
<name>A0AA39RTI3_ACESA</name>
<reference evidence="2" key="1">
    <citation type="journal article" date="2022" name="Plant J.">
        <title>Strategies of tolerance reflected in two North American maple genomes.</title>
        <authorList>
            <person name="McEvoy S.L."/>
            <person name="Sezen U.U."/>
            <person name="Trouern-Trend A."/>
            <person name="McMahon S.M."/>
            <person name="Schaberg P.G."/>
            <person name="Yang J."/>
            <person name="Wegrzyn J.L."/>
            <person name="Swenson N.G."/>
        </authorList>
    </citation>
    <scope>NUCLEOTIDE SEQUENCE</scope>
    <source>
        <strain evidence="2">NS2018</strain>
    </source>
</reference>
<evidence type="ECO:0000313" key="3">
    <source>
        <dbReference type="Proteomes" id="UP001168877"/>
    </source>
</evidence>
<comment type="caution">
    <text evidence="2">The sequence shown here is derived from an EMBL/GenBank/DDBJ whole genome shotgun (WGS) entry which is preliminary data.</text>
</comment>
<keyword evidence="3" id="KW-1185">Reference proteome</keyword>
<sequence>MAGEGEDIGSRNNQELPDDVLGVKTDPTGVPTRGIGRHHPEKVIGTIVENARGARSNYMAWAVRLKNRMLKNKDQVLASVSFNTSGESEGDRDILIQSMTREVQNNMRQMDALVRRYTRNKLSDDESGNPFTNGILRMPFLERFRMPHVE</sequence>
<protein>
    <submittedName>
        <fullName evidence="2">Uncharacterized protein</fullName>
    </submittedName>
</protein>
<organism evidence="2 3">
    <name type="scientific">Acer saccharum</name>
    <name type="common">Sugar maple</name>
    <dbReference type="NCBI Taxonomy" id="4024"/>
    <lineage>
        <taxon>Eukaryota</taxon>
        <taxon>Viridiplantae</taxon>
        <taxon>Streptophyta</taxon>
        <taxon>Embryophyta</taxon>
        <taxon>Tracheophyta</taxon>
        <taxon>Spermatophyta</taxon>
        <taxon>Magnoliopsida</taxon>
        <taxon>eudicotyledons</taxon>
        <taxon>Gunneridae</taxon>
        <taxon>Pentapetalae</taxon>
        <taxon>rosids</taxon>
        <taxon>malvids</taxon>
        <taxon>Sapindales</taxon>
        <taxon>Sapindaceae</taxon>
        <taxon>Hippocastanoideae</taxon>
        <taxon>Acereae</taxon>
        <taxon>Acer</taxon>
    </lineage>
</organism>
<dbReference type="EMBL" id="JAUESC010000385">
    <property type="protein sequence ID" value="KAK0579994.1"/>
    <property type="molecule type" value="Genomic_DNA"/>
</dbReference>
<evidence type="ECO:0000256" key="1">
    <source>
        <dbReference type="SAM" id="MobiDB-lite"/>
    </source>
</evidence>
<reference evidence="2" key="2">
    <citation type="submission" date="2023-06" db="EMBL/GenBank/DDBJ databases">
        <authorList>
            <person name="Swenson N.G."/>
            <person name="Wegrzyn J.L."/>
            <person name="Mcevoy S.L."/>
        </authorList>
    </citation>
    <scope>NUCLEOTIDE SEQUENCE</scope>
    <source>
        <strain evidence="2">NS2018</strain>
        <tissue evidence="2">Leaf</tissue>
    </source>
</reference>
<accession>A0AA39RTI3</accession>
<proteinExistence type="predicted"/>
<feature type="region of interest" description="Disordered" evidence="1">
    <location>
        <begin position="1"/>
        <end position="24"/>
    </location>
</feature>
<dbReference type="Proteomes" id="UP001168877">
    <property type="component" value="Unassembled WGS sequence"/>
</dbReference>
<dbReference type="AlphaFoldDB" id="A0AA39RTI3"/>
<gene>
    <name evidence="2" type="ORF">LWI29_034728</name>
</gene>